<evidence type="ECO:0000313" key="1">
    <source>
        <dbReference type="EMBL" id="KAJ1139511.1"/>
    </source>
</evidence>
<sequence>MAERLPCPLDPGSAALLRIGDPWTSLTVSLSGGPHRLKIADFGCGLTGPGKPAVSTGLGPIEGNIEGARSACGPRCLRLDL</sequence>
<gene>
    <name evidence="1" type="ORF">NDU88_005882</name>
</gene>
<dbReference type="EMBL" id="JANPWB010000010">
    <property type="protein sequence ID" value="KAJ1139511.1"/>
    <property type="molecule type" value="Genomic_DNA"/>
</dbReference>
<accession>A0AAV7QJH7</accession>
<dbReference type="Proteomes" id="UP001066276">
    <property type="component" value="Chromosome 6"/>
</dbReference>
<protein>
    <submittedName>
        <fullName evidence="1">Uncharacterized protein</fullName>
    </submittedName>
</protein>
<name>A0AAV7QJH7_PLEWA</name>
<keyword evidence="2" id="KW-1185">Reference proteome</keyword>
<organism evidence="1 2">
    <name type="scientific">Pleurodeles waltl</name>
    <name type="common">Iberian ribbed newt</name>
    <dbReference type="NCBI Taxonomy" id="8319"/>
    <lineage>
        <taxon>Eukaryota</taxon>
        <taxon>Metazoa</taxon>
        <taxon>Chordata</taxon>
        <taxon>Craniata</taxon>
        <taxon>Vertebrata</taxon>
        <taxon>Euteleostomi</taxon>
        <taxon>Amphibia</taxon>
        <taxon>Batrachia</taxon>
        <taxon>Caudata</taxon>
        <taxon>Salamandroidea</taxon>
        <taxon>Salamandridae</taxon>
        <taxon>Pleurodelinae</taxon>
        <taxon>Pleurodeles</taxon>
    </lineage>
</organism>
<evidence type="ECO:0000313" key="2">
    <source>
        <dbReference type="Proteomes" id="UP001066276"/>
    </source>
</evidence>
<reference evidence="1" key="1">
    <citation type="journal article" date="2022" name="bioRxiv">
        <title>Sequencing and chromosome-scale assembly of the giantPleurodeles waltlgenome.</title>
        <authorList>
            <person name="Brown T."/>
            <person name="Elewa A."/>
            <person name="Iarovenko S."/>
            <person name="Subramanian E."/>
            <person name="Araus A.J."/>
            <person name="Petzold A."/>
            <person name="Susuki M."/>
            <person name="Suzuki K.-i.T."/>
            <person name="Hayashi T."/>
            <person name="Toyoda A."/>
            <person name="Oliveira C."/>
            <person name="Osipova E."/>
            <person name="Leigh N.D."/>
            <person name="Simon A."/>
            <person name="Yun M.H."/>
        </authorList>
    </citation>
    <scope>NUCLEOTIDE SEQUENCE</scope>
    <source>
        <strain evidence="1">20211129_DDA</strain>
        <tissue evidence="1">Liver</tissue>
    </source>
</reference>
<proteinExistence type="predicted"/>
<dbReference type="AlphaFoldDB" id="A0AAV7QJH7"/>
<comment type="caution">
    <text evidence="1">The sequence shown here is derived from an EMBL/GenBank/DDBJ whole genome shotgun (WGS) entry which is preliminary data.</text>
</comment>